<name>A0ABP7P8S4_9GAMM</name>
<proteinExistence type="predicted"/>
<reference evidence="4" key="1">
    <citation type="journal article" date="2019" name="Int. J. Syst. Evol. Microbiol.">
        <title>The Global Catalogue of Microorganisms (GCM) 10K type strain sequencing project: providing services to taxonomists for standard genome sequencing and annotation.</title>
        <authorList>
            <consortium name="The Broad Institute Genomics Platform"/>
            <consortium name="The Broad Institute Genome Sequencing Center for Infectious Disease"/>
            <person name="Wu L."/>
            <person name="Ma J."/>
        </authorList>
    </citation>
    <scope>NUCLEOTIDE SEQUENCE [LARGE SCALE GENOMIC DNA]</scope>
    <source>
        <strain evidence="4">JCM 17555</strain>
    </source>
</reference>
<feature type="chain" id="PRO_5045866452" description="DUF6160 domain-containing protein" evidence="1">
    <location>
        <begin position="24"/>
        <end position="209"/>
    </location>
</feature>
<dbReference type="Proteomes" id="UP001501337">
    <property type="component" value="Unassembled WGS sequence"/>
</dbReference>
<keyword evidence="4" id="KW-1185">Reference proteome</keyword>
<dbReference type="EMBL" id="BAABBO010000009">
    <property type="protein sequence ID" value="GAA3961596.1"/>
    <property type="molecule type" value="Genomic_DNA"/>
</dbReference>
<dbReference type="InterPro" id="IPR046158">
    <property type="entry name" value="DUF6160"/>
</dbReference>
<evidence type="ECO:0000259" key="2">
    <source>
        <dbReference type="Pfam" id="PF19657"/>
    </source>
</evidence>
<dbReference type="Pfam" id="PF19657">
    <property type="entry name" value="DUF6160"/>
    <property type="match status" value="1"/>
</dbReference>
<gene>
    <name evidence="3" type="ORF">GCM10022278_19530</name>
</gene>
<keyword evidence="1" id="KW-0732">Signal</keyword>
<sequence>MRMGKFNRLLLAASLLAATAVQAEITALGDAGLGQVSGQSGIVIEAGFGTTFGVDPTTTYDNGTIGDFYGVDWSQAGITIDAFKWMVDIEGGWDQATNTGANTRNELYPGAIGGFIAKGIAIAGNVDITLDATADLANVVANGGAVSDTDGGIGITFADSFVDFRVADMGFFIEDYDGSGGGQLSSFGGMELLGVQFDGLELVVRGNGL</sequence>
<comment type="caution">
    <text evidence="3">The sequence shown here is derived from an EMBL/GenBank/DDBJ whole genome shotgun (WGS) entry which is preliminary data.</text>
</comment>
<organism evidence="3 4">
    <name type="scientific">Allohahella marinimesophila</name>
    <dbReference type="NCBI Taxonomy" id="1054972"/>
    <lineage>
        <taxon>Bacteria</taxon>
        <taxon>Pseudomonadati</taxon>
        <taxon>Pseudomonadota</taxon>
        <taxon>Gammaproteobacteria</taxon>
        <taxon>Oceanospirillales</taxon>
        <taxon>Hahellaceae</taxon>
        <taxon>Allohahella</taxon>
    </lineage>
</organism>
<feature type="signal peptide" evidence="1">
    <location>
        <begin position="1"/>
        <end position="23"/>
    </location>
</feature>
<evidence type="ECO:0000313" key="3">
    <source>
        <dbReference type="EMBL" id="GAA3961596.1"/>
    </source>
</evidence>
<evidence type="ECO:0000256" key="1">
    <source>
        <dbReference type="SAM" id="SignalP"/>
    </source>
</evidence>
<evidence type="ECO:0000313" key="4">
    <source>
        <dbReference type="Proteomes" id="UP001501337"/>
    </source>
</evidence>
<feature type="domain" description="DUF6160" evidence="2">
    <location>
        <begin position="3"/>
        <end position="90"/>
    </location>
</feature>
<accession>A0ABP7P8S4</accession>
<protein>
    <recommendedName>
        <fullName evidence="2">DUF6160 domain-containing protein</fullName>
    </recommendedName>
</protein>